<sequence>MKKGLIQVYTGNGKGKTTAAIGQAIRAMGRGWRIMVVFWLKGERTSGEMEILKKLGAKVIFWGEEYGKKLITGKPVGNKDNIKKEAKDFLNKIKGIIEKERYDLLIMDEINVALHYGFIEEKEILDFLKEKPSSLELILTGRKALQSIICMADLVTEVKKIKHPYNSKIKARGGIEY</sequence>
<dbReference type="InterPro" id="IPR003724">
    <property type="entry name" value="CblAdoTrfase_CobA"/>
</dbReference>
<name>A0A7V5LZS7_UNCAE</name>
<reference evidence="1" key="1">
    <citation type="journal article" date="2020" name="mSystems">
        <title>Genome- and Community-Level Interaction Insights into Carbon Utilization and Element Cycling Functions of Hydrothermarchaeota in Hydrothermal Sediment.</title>
        <authorList>
            <person name="Zhou Z."/>
            <person name="Liu Y."/>
            <person name="Xu W."/>
            <person name="Pan J."/>
            <person name="Luo Z.H."/>
            <person name="Li M."/>
        </authorList>
    </citation>
    <scope>NUCLEOTIDE SEQUENCE [LARGE SCALE GENOMIC DNA]</scope>
    <source>
        <strain evidence="1">HyVt-92</strain>
    </source>
</reference>
<dbReference type="PANTHER" id="PTHR46638:SF1">
    <property type="entry name" value="CORRINOID ADENOSYLTRANSFERASE"/>
    <property type="match status" value="1"/>
</dbReference>
<dbReference type="GO" id="GO:0005524">
    <property type="term" value="F:ATP binding"/>
    <property type="evidence" value="ECO:0007669"/>
    <property type="project" value="InterPro"/>
</dbReference>
<dbReference type="SUPFAM" id="SSF52540">
    <property type="entry name" value="P-loop containing nucleoside triphosphate hydrolases"/>
    <property type="match status" value="1"/>
</dbReference>
<dbReference type="AlphaFoldDB" id="A0A7V5LZS7"/>
<dbReference type="InterPro" id="IPR027417">
    <property type="entry name" value="P-loop_NTPase"/>
</dbReference>
<dbReference type="Gene3D" id="3.40.50.300">
    <property type="entry name" value="P-loop containing nucleotide triphosphate hydrolases"/>
    <property type="match status" value="1"/>
</dbReference>
<dbReference type="EC" id="2.5.1.17" evidence="1"/>
<proteinExistence type="predicted"/>
<keyword evidence="1" id="KW-0808">Transferase</keyword>
<dbReference type="PANTHER" id="PTHR46638">
    <property type="entry name" value="CORRINOID ADENOSYLTRANSFERASE"/>
    <property type="match status" value="1"/>
</dbReference>
<dbReference type="PIRSF" id="PIRSF015617">
    <property type="entry name" value="Adensltrnsf_CobA"/>
    <property type="match status" value="1"/>
</dbReference>
<dbReference type="Pfam" id="PF02572">
    <property type="entry name" value="CobA_CobO_BtuR"/>
    <property type="match status" value="1"/>
</dbReference>
<dbReference type="Proteomes" id="UP000886070">
    <property type="component" value="Unassembled WGS sequence"/>
</dbReference>
<dbReference type="GO" id="GO:0008817">
    <property type="term" value="F:corrinoid adenosyltransferase activity"/>
    <property type="evidence" value="ECO:0007669"/>
    <property type="project" value="UniProtKB-EC"/>
</dbReference>
<evidence type="ECO:0000313" key="1">
    <source>
        <dbReference type="EMBL" id="HHF98865.1"/>
    </source>
</evidence>
<dbReference type="NCBIfam" id="TIGR00708">
    <property type="entry name" value="cobA"/>
    <property type="match status" value="1"/>
</dbReference>
<organism evidence="1">
    <name type="scientific">Aerophobetes bacterium</name>
    <dbReference type="NCBI Taxonomy" id="2030807"/>
    <lineage>
        <taxon>Bacteria</taxon>
        <taxon>Candidatus Aerophobota</taxon>
    </lineage>
</organism>
<gene>
    <name evidence="1" type="primary">cobO</name>
    <name evidence="1" type="ORF">ENL39_05195</name>
</gene>
<comment type="caution">
    <text evidence="1">The sequence shown here is derived from an EMBL/GenBank/DDBJ whole genome shotgun (WGS) entry which is preliminary data.</text>
</comment>
<dbReference type="EMBL" id="DRTT01000143">
    <property type="protein sequence ID" value="HHF98865.1"/>
    <property type="molecule type" value="Genomic_DNA"/>
</dbReference>
<protein>
    <submittedName>
        <fullName evidence="1">Cob(I)yrinic acid a,c-diamide adenosyltransferase</fullName>
        <ecNumber evidence="1">2.5.1.17</ecNumber>
    </submittedName>
</protein>
<accession>A0A7V5LZS7</accession>
<dbReference type="GO" id="GO:0009236">
    <property type="term" value="P:cobalamin biosynthetic process"/>
    <property type="evidence" value="ECO:0007669"/>
    <property type="project" value="InterPro"/>
</dbReference>